<dbReference type="PANTHER" id="PTHR21047:SF2">
    <property type="entry name" value="THYMIDINE DIPHOSPHO-4-KETO-RHAMNOSE 3,5-EPIMERASE"/>
    <property type="match status" value="1"/>
</dbReference>
<proteinExistence type="predicted"/>
<evidence type="ECO:0000256" key="4">
    <source>
        <dbReference type="ARBA" id="ARBA00019595"/>
    </source>
</evidence>
<dbReference type="InterPro" id="IPR014710">
    <property type="entry name" value="RmlC-like_jellyroll"/>
</dbReference>
<comment type="caution">
    <text evidence="8">The sequence shown here is derived from an EMBL/GenBank/DDBJ whole genome shotgun (WGS) entry which is preliminary data.</text>
</comment>
<dbReference type="EC" id="5.1.3.13" evidence="3"/>
<dbReference type="SUPFAM" id="SSF51182">
    <property type="entry name" value="RmlC-like cupins"/>
    <property type="match status" value="1"/>
</dbReference>
<evidence type="ECO:0000256" key="6">
    <source>
        <dbReference type="ARBA" id="ARBA00031424"/>
    </source>
</evidence>
<accession>A0ABV4K5A4</accession>
<keyword evidence="9" id="KW-1185">Reference proteome</keyword>
<dbReference type="PANTHER" id="PTHR21047">
    <property type="entry name" value="DTDP-6-DEOXY-D-GLUCOSE-3,5 EPIMERASE"/>
    <property type="match status" value="1"/>
</dbReference>
<comment type="function">
    <text evidence="2">Catalyzes the epimerization of the C3' and C5'positions of dTDP-6-deoxy-D-xylo-4-hexulose, forming dTDP-6-deoxy-L-lyxo-4-hexulose.</text>
</comment>
<evidence type="ECO:0000313" key="9">
    <source>
        <dbReference type="Proteomes" id="UP001568698"/>
    </source>
</evidence>
<evidence type="ECO:0000313" key="8">
    <source>
        <dbReference type="EMBL" id="MEZ7196962.1"/>
    </source>
</evidence>
<organism evidence="8 9">
    <name type="scientific">Pseudodesulfovibrio karagichevae</name>
    <dbReference type="NCBI Taxonomy" id="3239305"/>
    <lineage>
        <taxon>Bacteria</taxon>
        <taxon>Pseudomonadati</taxon>
        <taxon>Thermodesulfobacteriota</taxon>
        <taxon>Desulfovibrionia</taxon>
        <taxon>Desulfovibrionales</taxon>
        <taxon>Desulfovibrionaceae</taxon>
    </lineage>
</organism>
<dbReference type="Pfam" id="PF00908">
    <property type="entry name" value="dTDP_sugar_isom"/>
    <property type="match status" value="1"/>
</dbReference>
<dbReference type="EMBL" id="JBGLYH010000022">
    <property type="protein sequence ID" value="MEZ7196962.1"/>
    <property type="molecule type" value="Genomic_DNA"/>
</dbReference>
<gene>
    <name evidence="8" type="ORF">AB6M95_09395</name>
</gene>
<reference evidence="8 9" key="1">
    <citation type="submission" date="2024-08" db="EMBL/GenBank/DDBJ databases">
        <title>Sulfate-reducing bacteria isolated from formation water of the oil field in Kazakhstan and description of Pseudodesulfovibrio sp.</title>
        <authorList>
            <person name="Bidzhieva S.K."/>
            <person name="Tourova T.P."/>
            <person name="Grouzdev D.S."/>
            <person name="Beletsky A.V."/>
            <person name="Sokolova D.S."/>
            <person name="Samigullina S.R."/>
            <person name="Poltaraus A.B."/>
            <person name="Avtukh A.N."/>
            <person name="Tereshina V.M."/>
            <person name="Zhaparov N.S."/>
            <person name="Mardanov A.V."/>
            <person name="Nazina T.N."/>
        </authorList>
    </citation>
    <scope>NUCLEOTIDE SEQUENCE [LARGE SCALE GENOMIC DNA]</scope>
    <source>
        <strain evidence="8 9">9FUS</strain>
    </source>
</reference>
<dbReference type="Gene3D" id="2.60.120.10">
    <property type="entry name" value="Jelly Rolls"/>
    <property type="match status" value="1"/>
</dbReference>
<evidence type="ECO:0000256" key="2">
    <source>
        <dbReference type="ARBA" id="ARBA00001997"/>
    </source>
</evidence>
<evidence type="ECO:0000256" key="1">
    <source>
        <dbReference type="ARBA" id="ARBA00001298"/>
    </source>
</evidence>
<name>A0ABV4K5A4_9BACT</name>
<evidence type="ECO:0000256" key="7">
    <source>
        <dbReference type="ARBA" id="ARBA00033311"/>
    </source>
</evidence>
<comment type="catalytic activity">
    <reaction evidence="1">
        <text>dTDP-4-dehydro-6-deoxy-alpha-D-glucose = dTDP-4-dehydro-beta-L-rhamnose</text>
        <dbReference type="Rhea" id="RHEA:16969"/>
        <dbReference type="ChEBI" id="CHEBI:57649"/>
        <dbReference type="ChEBI" id="CHEBI:62830"/>
        <dbReference type="EC" id="5.1.3.13"/>
    </reaction>
</comment>
<sequence length="214" mass="23997">MKILEVKSLELEDVKVIRYGYFPDERGFFTEPFRKSDLLGAAGVGSVAGQEIVQVNESLSRKGVMRGLHFQWNPFMGKLVRTIAGHMIDMFLDIRKDSPTFGKISLYDMPCMDAENYCDWIWVPPGMAHGNFFLDESNRIEYLCTGEYSPGCEAAISPLAEDLDWSLCPADLKARFDNLVSGKDLILSEKDQAGLTLAAWAGDERSANFVYGRC</sequence>
<dbReference type="RefSeq" id="WP_371386481.1">
    <property type="nucleotide sequence ID" value="NZ_JBGLYH010000022.1"/>
</dbReference>
<evidence type="ECO:0000256" key="3">
    <source>
        <dbReference type="ARBA" id="ARBA00012098"/>
    </source>
</evidence>
<dbReference type="InterPro" id="IPR000888">
    <property type="entry name" value="RmlC-like"/>
</dbReference>
<protein>
    <recommendedName>
        <fullName evidence="4">dTDP-4-dehydrorhamnose 3,5-epimerase</fullName>
        <ecNumber evidence="3">5.1.3.13</ecNumber>
    </recommendedName>
    <alternativeName>
        <fullName evidence="6">Thymidine diphospho-4-keto-rhamnose 3,5-epimerase</fullName>
    </alternativeName>
    <alternativeName>
        <fullName evidence="5">dTDP-4-keto-6-deoxyglucose 3,5-epimerase</fullName>
    </alternativeName>
    <alternativeName>
        <fullName evidence="7">dTDP-6-deoxy-D-xylo-4-hexulose 3,5-epimerase</fullName>
    </alternativeName>
</protein>
<dbReference type="InterPro" id="IPR011051">
    <property type="entry name" value="RmlC_Cupin_sf"/>
</dbReference>
<evidence type="ECO:0000256" key="5">
    <source>
        <dbReference type="ARBA" id="ARBA00029758"/>
    </source>
</evidence>
<dbReference type="Proteomes" id="UP001568698">
    <property type="component" value="Unassembled WGS sequence"/>
</dbReference>